<dbReference type="InterPro" id="IPR012871">
    <property type="entry name" value="DUF1668_ORYSA"/>
</dbReference>
<dbReference type="Proteomes" id="UP000823388">
    <property type="component" value="Chromosome 9N"/>
</dbReference>
<keyword evidence="3" id="KW-1185">Reference proteome</keyword>
<feature type="region of interest" description="Disordered" evidence="1">
    <location>
        <begin position="1"/>
        <end position="49"/>
    </location>
</feature>
<feature type="compositionally biased region" description="Polar residues" evidence="1">
    <location>
        <begin position="1"/>
        <end position="23"/>
    </location>
</feature>
<dbReference type="Pfam" id="PF07893">
    <property type="entry name" value="DUF1668"/>
    <property type="match status" value="1"/>
</dbReference>
<dbReference type="EMBL" id="CM029054">
    <property type="protein sequence ID" value="KAG2535244.1"/>
    <property type="molecule type" value="Genomic_DNA"/>
</dbReference>
<name>A0A8T0MJ52_PANVG</name>
<organism evidence="2 3">
    <name type="scientific">Panicum virgatum</name>
    <name type="common">Blackwell switchgrass</name>
    <dbReference type="NCBI Taxonomy" id="38727"/>
    <lineage>
        <taxon>Eukaryota</taxon>
        <taxon>Viridiplantae</taxon>
        <taxon>Streptophyta</taxon>
        <taxon>Embryophyta</taxon>
        <taxon>Tracheophyta</taxon>
        <taxon>Spermatophyta</taxon>
        <taxon>Magnoliopsida</taxon>
        <taxon>Liliopsida</taxon>
        <taxon>Poales</taxon>
        <taxon>Poaceae</taxon>
        <taxon>PACMAD clade</taxon>
        <taxon>Panicoideae</taxon>
        <taxon>Panicodae</taxon>
        <taxon>Paniceae</taxon>
        <taxon>Panicinae</taxon>
        <taxon>Panicum</taxon>
        <taxon>Panicum sect. Hiantes</taxon>
    </lineage>
</organism>
<evidence type="ECO:0000256" key="1">
    <source>
        <dbReference type="SAM" id="MobiDB-lite"/>
    </source>
</evidence>
<dbReference type="PANTHER" id="PTHR33085">
    <property type="entry name" value="OS12G0113100 PROTEIN-RELATED"/>
    <property type="match status" value="1"/>
</dbReference>
<protein>
    <submittedName>
        <fullName evidence="2">Uncharacterized protein</fullName>
    </submittedName>
</protein>
<sequence>MSSIAGSHKTFQPQSTNPLTSTGFVGVGPHRRRMGARRKRRRLHESPFDPKGKEQHLYLLFDDWPRGYNIRKVHLLPDDFGSGEPPGWQMAARVSGGWEMVCTGDRRLPSAIFRFEAQRGLPMYFAAAFDSKILALQPIAPGAALPSVLLCAMMAKSSSVLEHHVNVFDVRTRSCLFAPRPETFGPDPIYIPAGGRLFALGAGTFDWLDPPPLGTPAYSDEEWSWHEIPDPPFERRHVTSYAVHADGQTIFVSIKKGASAATFSFETEEHGGVWHRHGKWALPFTGRAHFDSELGAWVGLSGEPGSIGHLCSCDVVPAIPDADGKGQCPARKLSKEKLLSDDPTERHVGATLVYMGGRSKFCLVQCVSIDGDRADERCDCNLDDEDDSEDERNGCDLEECYYCDDDLLDVCDMEDDDGSAADEMKDCETSRPRRYLGRLTSFTLKYDRNGDLTTGSSCRVRYYRVPGGSTVPLLSNPVAFWM</sequence>
<reference evidence="2" key="1">
    <citation type="submission" date="2020-05" db="EMBL/GenBank/DDBJ databases">
        <title>WGS assembly of Panicum virgatum.</title>
        <authorList>
            <person name="Lovell J.T."/>
            <person name="Jenkins J."/>
            <person name="Shu S."/>
            <person name="Juenger T.E."/>
            <person name="Schmutz J."/>
        </authorList>
    </citation>
    <scope>NUCLEOTIDE SEQUENCE</scope>
    <source>
        <strain evidence="2">AP13</strain>
    </source>
</reference>
<feature type="compositionally biased region" description="Basic residues" evidence="1">
    <location>
        <begin position="29"/>
        <end position="43"/>
    </location>
</feature>
<evidence type="ECO:0000313" key="3">
    <source>
        <dbReference type="Proteomes" id="UP000823388"/>
    </source>
</evidence>
<accession>A0A8T0MJ52</accession>
<dbReference type="PANTHER" id="PTHR33085:SF62">
    <property type="entry name" value="OS03G0632600 PROTEIN"/>
    <property type="match status" value="1"/>
</dbReference>
<dbReference type="AlphaFoldDB" id="A0A8T0MJ52"/>
<comment type="caution">
    <text evidence="2">The sequence shown here is derived from an EMBL/GenBank/DDBJ whole genome shotgun (WGS) entry which is preliminary data.</text>
</comment>
<dbReference type="OrthoDB" id="635005at2759"/>
<evidence type="ECO:0000313" key="2">
    <source>
        <dbReference type="EMBL" id="KAG2535244.1"/>
    </source>
</evidence>
<gene>
    <name evidence="2" type="ORF">PVAP13_9NG102500</name>
</gene>
<proteinExistence type="predicted"/>